<dbReference type="InterPro" id="IPR014757">
    <property type="entry name" value="Tscrpt_reg_IclR_C"/>
</dbReference>
<dbReference type="GO" id="GO:0003677">
    <property type="term" value="F:DNA binding"/>
    <property type="evidence" value="ECO:0007669"/>
    <property type="project" value="UniProtKB-KW"/>
</dbReference>
<dbReference type="PANTHER" id="PTHR30136">
    <property type="entry name" value="HELIX-TURN-HELIX TRANSCRIPTIONAL REGULATOR, ICLR FAMILY"/>
    <property type="match status" value="1"/>
</dbReference>
<dbReference type="Pfam" id="PF09339">
    <property type="entry name" value="HTH_IclR"/>
    <property type="match status" value="1"/>
</dbReference>
<evidence type="ECO:0000256" key="2">
    <source>
        <dbReference type="ARBA" id="ARBA00023125"/>
    </source>
</evidence>
<keyword evidence="2" id="KW-0238">DNA-binding</keyword>
<evidence type="ECO:0000256" key="3">
    <source>
        <dbReference type="ARBA" id="ARBA00023163"/>
    </source>
</evidence>
<evidence type="ECO:0000256" key="1">
    <source>
        <dbReference type="ARBA" id="ARBA00023015"/>
    </source>
</evidence>
<evidence type="ECO:0000259" key="5">
    <source>
        <dbReference type="PROSITE" id="PS51078"/>
    </source>
</evidence>
<dbReference type="GO" id="GO:0045892">
    <property type="term" value="P:negative regulation of DNA-templated transcription"/>
    <property type="evidence" value="ECO:0007669"/>
    <property type="project" value="TreeGrafter"/>
</dbReference>
<keyword evidence="7" id="KW-1185">Reference proteome</keyword>
<keyword evidence="3" id="KW-0804">Transcription</keyword>
<dbReference type="PROSITE" id="PS51078">
    <property type="entry name" value="ICLR_ED"/>
    <property type="match status" value="1"/>
</dbReference>
<dbReference type="PANTHER" id="PTHR30136:SF35">
    <property type="entry name" value="HTH-TYPE TRANSCRIPTIONAL REGULATOR RV1719"/>
    <property type="match status" value="1"/>
</dbReference>
<protein>
    <submittedName>
        <fullName evidence="6">Transcriptional regulator KdgR</fullName>
    </submittedName>
</protein>
<dbReference type="InterPro" id="IPR029016">
    <property type="entry name" value="GAF-like_dom_sf"/>
</dbReference>
<dbReference type="Pfam" id="PF01614">
    <property type="entry name" value="IclR_C"/>
    <property type="match status" value="1"/>
</dbReference>
<dbReference type="Gene3D" id="3.30.450.40">
    <property type="match status" value="1"/>
</dbReference>
<proteinExistence type="predicted"/>
<dbReference type="EMBL" id="CP020814">
    <property type="protein sequence ID" value="ARK32303.1"/>
    <property type="molecule type" value="Genomic_DNA"/>
</dbReference>
<sequence length="256" mass="29028">MSDQYVLKTLVNAIDVLSIFEEEVELTPSEIEHRVKMNRTNLFRILYTLRQGGVLECDPETGKYRIGMKLVHLSSLYLKRLDIRTISHPHLVELRDSLNETVHLVVMNNERATFVDKVESGGELDINMGSYVGWSAPLYCTASGKLLLSFESDEKVVQYASTETMKRYTHNTLTTKKEFLDSIAEIRELGYAMDKEEMVEGLTCISCPIVDENQKVLAAISVSGATTRMKSKHDFVLTQLFETATKIAEIKKKIPN</sequence>
<dbReference type="SMART" id="SM00346">
    <property type="entry name" value="HTH_ICLR"/>
    <property type="match status" value="1"/>
</dbReference>
<dbReference type="Gene3D" id="1.10.10.10">
    <property type="entry name" value="Winged helix-like DNA-binding domain superfamily/Winged helix DNA-binding domain"/>
    <property type="match status" value="1"/>
</dbReference>
<gene>
    <name evidence="6" type="primary">kdgR_5</name>
    <name evidence="6" type="ORF">BkAM31D_21950</name>
</gene>
<reference evidence="6 7" key="1">
    <citation type="submission" date="2017-04" db="EMBL/GenBank/DDBJ databases">
        <title>Bacillus krulwichiae AM31D Genome sequencing and assembly.</title>
        <authorList>
            <person name="Krulwich T.A."/>
            <person name="Anastor L."/>
            <person name="Ehrlich R."/>
            <person name="Ehrlich G.D."/>
            <person name="Janto B."/>
        </authorList>
    </citation>
    <scope>NUCLEOTIDE SEQUENCE [LARGE SCALE GENOMIC DNA]</scope>
    <source>
        <strain evidence="6 7">AM31D</strain>
    </source>
</reference>
<dbReference type="Proteomes" id="UP000193006">
    <property type="component" value="Chromosome"/>
</dbReference>
<evidence type="ECO:0000313" key="7">
    <source>
        <dbReference type="Proteomes" id="UP000193006"/>
    </source>
</evidence>
<organism evidence="6 7">
    <name type="scientific">Halalkalibacter krulwichiae</name>
    <dbReference type="NCBI Taxonomy" id="199441"/>
    <lineage>
        <taxon>Bacteria</taxon>
        <taxon>Bacillati</taxon>
        <taxon>Bacillota</taxon>
        <taxon>Bacilli</taxon>
        <taxon>Bacillales</taxon>
        <taxon>Bacillaceae</taxon>
        <taxon>Halalkalibacter</taxon>
    </lineage>
</organism>
<dbReference type="InterPro" id="IPR036388">
    <property type="entry name" value="WH-like_DNA-bd_sf"/>
</dbReference>
<dbReference type="KEGG" id="bkw:BkAM31D_21950"/>
<dbReference type="InterPro" id="IPR005471">
    <property type="entry name" value="Tscrpt_reg_IclR_N"/>
</dbReference>
<dbReference type="PROSITE" id="PS51077">
    <property type="entry name" value="HTH_ICLR"/>
    <property type="match status" value="1"/>
</dbReference>
<feature type="domain" description="IclR-ED" evidence="5">
    <location>
        <begin position="69"/>
        <end position="256"/>
    </location>
</feature>
<evidence type="ECO:0000259" key="4">
    <source>
        <dbReference type="PROSITE" id="PS51077"/>
    </source>
</evidence>
<evidence type="ECO:0000313" key="6">
    <source>
        <dbReference type="EMBL" id="ARK32303.1"/>
    </source>
</evidence>
<dbReference type="InterPro" id="IPR050707">
    <property type="entry name" value="HTH_MetabolicPath_Reg"/>
</dbReference>
<dbReference type="RefSeq" id="WP_066157063.1">
    <property type="nucleotide sequence ID" value="NZ_CP020814.1"/>
</dbReference>
<dbReference type="AlphaFoldDB" id="A0A1X9MJ27"/>
<dbReference type="SUPFAM" id="SSF55781">
    <property type="entry name" value="GAF domain-like"/>
    <property type="match status" value="1"/>
</dbReference>
<feature type="domain" description="HTH iclR-type" evidence="4">
    <location>
        <begin position="7"/>
        <end position="68"/>
    </location>
</feature>
<accession>A0A1X9MJ27</accession>
<dbReference type="STRING" id="199441.BkAM31D_21950"/>
<name>A0A1X9MJ27_9BACI</name>
<dbReference type="SUPFAM" id="SSF46785">
    <property type="entry name" value="Winged helix' DNA-binding domain"/>
    <property type="match status" value="1"/>
</dbReference>
<dbReference type="GO" id="GO:0003700">
    <property type="term" value="F:DNA-binding transcription factor activity"/>
    <property type="evidence" value="ECO:0007669"/>
    <property type="project" value="TreeGrafter"/>
</dbReference>
<dbReference type="InterPro" id="IPR036390">
    <property type="entry name" value="WH_DNA-bd_sf"/>
</dbReference>
<keyword evidence="1" id="KW-0805">Transcription regulation</keyword>